<reference evidence="3 4" key="1">
    <citation type="submission" date="2020-07" db="EMBL/GenBank/DDBJ databases">
        <authorList>
            <person name="Zhuang K."/>
            <person name="Ran Y."/>
        </authorList>
    </citation>
    <scope>NUCLEOTIDE SEQUENCE [LARGE SCALE GENOMIC DNA]</scope>
    <source>
        <strain evidence="3 4">WCH-YHL-001</strain>
    </source>
</reference>
<dbReference type="FunFam" id="3.40.50.2000:FF:000009">
    <property type="entry name" value="Sterol 3-beta-glucosyltransferase UGT80A2"/>
    <property type="match status" value="1"/>
</dbReference>
<dbReference type="GO" id="GO:0016758">
    <property type="term" value="F:hexosyltransferase activity"/>
    <property type="evidence" value="ECO:0007669"/>
    <property type="project" value="InterPro"/>
</dbReference>
<dbReference type="InterPro" id="IPR050426">
    <property type="entry name" value="Glycosyltransferase_28"/>
</dbReference>
<evidence type="ECO:0000313" key="3">
    <source>
        <dbReference type="EMBL" id="QLY29296.1"/>
    </source>
</evidence>
<dbReference type="CDD" id="cd03784">
    <property type="entry name" value="GT1_Gtf-like"/>
    <property type="match status" value="1"/>
</dbReference>
<name>A0A7D6VG15_9NOCA</name>
<dbReference type="GO" id="GO:0008194">
    <property type="term" value="F:UDP-glycosyltransferase activity"/>
    <property type="evidence" value="ECO:0007669"/>
    <property type="project" value="InterPro"/>
</dbReference>
<dbReference type="InterPro" id="IPR004276">
    <property type="entry name" value="GlycoTrans_28_N"/>
</dbReference>
<dbReference type="InterPro" id="IPR002213">
    <property type="entry name" value="UDP_glucos_trans"/>
</dbReference>
<dbReference type="PANTHER" id="PTHR48050:SF13">
    <property type="entry name" value="STEROL 3-BETA-GLUCOSYLTRANSFERASE UGT80A2"/>
    <property type="match status" value="1"/>
</dbReference>
<organism evidence="3 4">
    <name type="scientific">Nocardia huaxiensis</name>
    <dbReference type="NCBI Taxonomy" id="2755382"/>
    <lineage>
        <taxon>Bacteria</taxon>
        <taxon>Bacillati</taxon>
        <taxon>Actinomycetota</taxon>
        <taxon>Actinomycetes</taxon>
        <taxon>Mycobacteriales</taxon>
        <taxon>Nocardiaceae</taxon>
        <taxon>Nocardia</taxon>
    </lineage>
</organism>
<feature type="domain" description="Erythromycin biosynthesis protein CIII-like C-terminal" evidence="2">
    <location>
        <begin position="273"/>
        <end position="393"/>
    </location>
</feature>
<dbReference type="Proteomes" id="UP000515512">
    <property type="component" value="Chromosome"/>
</dbReference>
<feature type="domain" description="Glycosyltransferase family 28 N-terminal" evidence="1">
    <location>
        <begin position="3"/>
        <end position="131"/>
    </location>
</feature>
<dbReference type="Gene3D" id="3.40.50.2000">
    <property type="entry name" value="Glycogen Phosphorylase B"/>
    <property type="match status" value="2"/>
</dbReference>
<dbReference type="Pfam" id="PF06722">
    <property type="entry name" value="EryCIII-like_C"/>
    <property type="match status" value="1"/>
</dbReference>
<dbReference type="SUPFAM" id="SSF53756">
    <property type="entry name" value="UDP-Glycosyltransferase/glycogen phosphorylase"/>
    <property type="match status" value="1"/>
</dbReference>
<dbReference type="KEGG" id="nhu:H0264_29045"/>
<dbReference type="AlphaFoldDB" id="A0A7D6VG15"/>
<dbReference type="RefSeq" id="WP_181580500.1">
    <property type="nucleotide sequence ID" value="NZ_CP059399.1"/>
</dbReference>
<dbReference type="PANTHER" id="PTHR48050">
    <property type="entry name" value="STEROL 3-BETA-GLUCOSYLTRANSFERASE"/>
    <property type="match status" value="1"/>
</dbReference>
<keyword evidence="4" id="KW-1185">Reference proteome</keyword>
<evidence type="ECO:0000259" key="2">
    <source>
        <dbReference type="Pfam" id="PF06722"/>
    </source>
</evidence>
<dbReference type="Pfam" id="PF03033">
    <property type="entry name" value="Glyco_transf_28"/>
    <property type="match status" value="1"/>
</dbReference>
<accession>A0A7D6VG15</accession>
<dbReference type="EMBL" id="CP059399">
    <property type="protein sequence ID" value="QLY29296.1"/>
    <property type="molecule type" value="Genomic_DNA"/>
</dbReference>
<evidence type="ECO:0000313" key="4">
    <source>
        <dbReference type="Proteomes" id="UP000515512"/>
    </source>
</evidence>
<evidence type="ECO:0000259" key="1">
    <source>
        <dbReference type="Pfam" id="PF03033"/>
    </source>
</evidence>
<gene>
    <name evidence="3" type="ORF">H0264_29045</name>
</gene>
<keyword evidence="3" id="KW-0808">Transferase</keyword>
<proteinExistence type="predicted"/>
<sequence length="410" mass="43633">MRVLLSTIGSRGEVQPMLALALALRGSGAEVRLVAPPDFRELIGEYEIPFAPVGPEVRKIVPQQSTGAQDIVETMRRMIATTVAEQFEAVGAAADGCDVIVACGALQPASSSIAEQRSLPYVYTSFCPVTLPSDDHAPLFMPPIPGQPDVDPTADFRTQWAQDAQRWDARFAEPINAHRVELGLKPITNVRDHIFSAAPLLAADPVLGPWRHTPELEVTHTGAWLVPDDRPLSADLEDFLAAGDPPIYFGFGSMHVPPEFSRTVIDTARALGRRAIVSRGWTDLSLIDAAPDCLSLGEVNQQALFPRLAAIVHHGGAGTTTAAARSGAPQVIVPQRYDQFYWSERIAALGIGAAHPRTAPTVESLTAALEHALSAEVTTAARDLAPRIAADGAAVAAQIVAKRAAAAATR</sequence>
<dbReference type="InterPro" id="IPR010610">
    <property type="entry name" value="EryCIII-like_C"/>
</dbReference>
<dbReference type="GO" id="GO:0005975">
    <property type="term" value="P:carbohydrate metabolic process"/>
    <property type="evidence" value="ECO:0007669"/>
    <property type="project" value="InterPro"/>
</dbReference>
<protein>
    <submittedName>
        <fullName evidence="3">Glycosyltransferase family 1 protein</fullName>
    </submittedName>
</protein>
<dbReference type="GO" id="GO:0033072">
    <property type="term" value="P:vancomycin biosynthetic process"/>
    <property type="evidence" value="ECO:0007669"/>
    <property type="project" value="UniProtKB-ARBA"/>
</dbReference>